<reference evidence="3 4" key="1">
    <citation type="submission" date="2020-08" db="EMBL/GenBank/DDBJ databases">
        <title>Genome public.</title>
        <authorList>
            <person name="Liu C."/>
            <person name="Sun Q."/>
        </authorList>
    </citation>
    <scope>NUCLEOTIDE SEQUENCE [LARGE SCALE GENOMIC DNA]</scope>
    <source>
        <strain evidence="3 4">NSJ-10</strain>
    </source>
</reference>
<organism evidence="3 4">
    <name type="scientific">Coprococcus hominis</name>
    <name type="common">ex Liu et al. 2022</name>
    <dbReference type="NCBI Taxonomy" id="2763039"/>
    <lineage>
        <taxon>Bacteria</taxon>
        <taxon>Bacillati</taxon>
        <taxon>Bacillota</taxon>
        <taxon>Clostridia</taxon>
        <taxon>Lachnospirales</taxon>
        <taxon>Lachnospiraceae</taxon>
        <taxon>Coprococcus</taxon>
    </lineage>
</organism>
<accession>A0A8I0AET4</accession>
<dbReference type="CDD" id="cd00093">
    <property type="entry name" value="HTH_XRE"/>
    <property type="match status" value="1"/>
</dbReference>
<dbReference type="GO" id="GO:0003677">
    <property type="term" value="F:DNA binding"/>
    <property type="evidence" value="ECO:0007669"/>
    <property type="project" value="UniProtKB-KW"/>
</dbReference>
<dbReference type="InterPro" id="IPR001387">
    <property type="entry name" value="Cro/C1-type_HTH"/>
</dbReference>
<proteinExistence type="predicted"/>
<dbReference type="EMBL" id="JACOOX010000002">
    <property type="protein sequence ID" value="MBC5661784.1"/>
    <property type="molecule type" value="Genomic_DNA"/>
</dbReference>
<dbReference type="Gene3D" id="1.10.260.40">
    <property type="entry name" value="lambda repressor-like DNA-binding domains"/>
    <property type="match status" value="1"/>
</dbReference>
<dbReference type="PROSITE" id="PS50943">
    <property type="entry name" value="HTH_CROC1"/>
    <property type="match status" value="1"/>
</dbReference>
<dbReference type="RefSeq" id="WP_186847311.1">
    <property type="nucleotide sequence ID" value="NZ_JACOOX010000002.1"/>
</dbReference>
<dbReference type="Pfam" id="PF01381">
    <property type="entry name" value="HTH_3"/>
    <property type="match status" value="1"/>
</dbReference>
<dbReference type="InterPro" id="IPR010982">
    <property type="entry name" value="Lambda_DNA-bd_dom_sf"/>
</dbReference>
<dbReference type="SUPFAM" id="SSF47413">
    <property type="entry name" value="lambda repressor-like DNA-binding domains"/>
    <property type="match status" value="1"/>
</dbReference>
<keyword evidence="4" id="KW-1185">Reference proteome</keyword>
<dbReference type="Proteomes" id="UP000615234">
    <property type="component" value="Unassembled WGS sequence"/>
</dbReference>
<dbReference type="PANTHER" id="PTHR46558:SF11">
    <property type="entry name" value="HTH-TYPE TRANSCRIPTIONAL REGULATOR XRE"/>
    <property type="match status" value="1"/>
</dbReference>
<evidence type="ECO:0000313" key="4">
    <source>
        <dbReference type="Proteomes" id="UP000615234"/>
    </source>
</evidence>
<gene>
    <name evidence="3" type="ORF">H8S09_02565</name>
</gene>
<dbReference type="AlphaFoldDB" id="A0A8I0AET4"/>
<sequence>MAFGEVLKSLREERGATQDKLAQYLHVNRATIAGYEVKGKEPRYETLIKLADYIDISIDYLVTGEENRLGIQK</sequence>
<dbReference type="SMART" id="SM00530">
    <property type="entry name" value="HTH_XRE"/>
    <property type="match status" value="1"/>
</dbReference>
<comment type="caution">
    <text evidence="3">The sequence shown here is derived from an EMBL/GenBank/DDBJ whole genome shotgun (WGS) entry which is preliminary data.</text>
</comment>
<evidence type="ECO:0000313" key="3">
    <source>
        <dbReference type="EMBL" id="MBC5661784.1"/>
    </source>
</evidence>
<evidence type="ECO:0000259" key="2">
    <source>
        <dbReference type="PROSITE" id="PS50943"/>
    </source>
</evidence>
<evidence type="ECO:0000256" key="1">
    <source>
        <dbReference type="ARBA" id="ARBA00023125"/>
    </source>
</evidence>
<name>A0A8I0AET4_9FIRM</name>
<dbReference type="PANTHER" id="PTHR46558">
    <property type="entry name" value="TRACRIPTIONAL REGULATORY PROTEIN-RELATED-RELATED"/>
    <property type="match status" value="1"/>
</dbReference>
<feature type="domain" description="HTH cro/C1-type" evidence="2">
    <location>
        <begin position="7"/>
        <end position="61"/>
    </location>
</feature>
<keyword evidence="1" id="KW-0238">DNA-binding</keyword>
<protein>
    <submittedName>
        <fullName evidence="3">Helix-turn-helix transcriptional regulator</fullName>
    </submittedName>
</protein>